<name>A0ABP8DHL3_9ACTN</name>
<organism evidence="1 2">
    <name type="scientific">Dactylosporangium darangshiense</name>
    <dbReference type="NCBI Taxonomy" id="579108"/>
    <lineage>
        <taxon>Bacteria</taxon>
        <taxon>Bacillati</taxon>
        <taxon>Actinomycetota</taxon>
        <taxon>Actinomycetes</taxon>
        <taxon>Micromonosporales</taxon>
        <taxon>Micromonosporaceae</taxon>
        <taxon>Dactylosporangium</taxon>
    </lineage>
</organism>
<comment type="caution">
    <text evidence="1">The sequence shown here is derived from an EMBL/GenBank/DDBJ whole genome shotgun (WGS) entry which is preliminary data.</text>
</comment>
<dbReference type="RefSeq" id="WP_345133213.1">
    <property type="nucleotide sequence ID" value="NZ_BAABAT010000023.1"/>
</dbReference>
<reference evidence="2" key="1">
    <citation type="journal article" date="2019" name="Int. J. Syst. Evol. Microbiol.">
        <title>The Global Catalogue of Microorganisms (GCM) 10K type strain sequencing project: providing services to taxonomists for standard genome sequencing and annotation.</title>
        <authorList>
            <consortium name="The Broad Institute Genomics Platform"/>
            <consortium name="The Broad Institute Genome Sequencing Center for Infectious Disease"/>
            <person name="Wu L."/>
            <person name="Ma J."/>
        </authorList>
    </citation>
    <scope>NUCLEOTIDE SEQUENCE [LARGE SCALE GENOMIC DNA]</scope>
    <source>
        <strain evidence="2">JCM 17441</strain>
    </source>
</reference>
<sequence>MAKKLIVGQSEWTISDEEAPGVAKLVREAMQSRTLVELPLLDGAGRAVTVFLNGAVAPTVVLDLDGVPRPSEMA</sequence>
<dbReference type="EMBL" id="BAABAT010000023">
    <property type="protein sequence ID" value="GAA4256194.1"/>
    <property type="molecule type" value="Genomic_DNA"/>
</dbReference>
<accession>A0ABP8DHL3</accession>
<protein>
    <submittedName>
        <fullName evidence="1">Uncharacterized protein</fullName>
    </submittedName>
</protein>
<proteinExistence type="predicted"/>
<dbReference type="Proteomes" id="UP001500620">
    <property type="component" value="Unassembled WGS sequence"/>
</dbReference>
<evidence type="ECO:0000313" key="1">
    <source>
        <dbReference type="EMBL" id="GAA4256194.1"/>
    </source>
</evidence>
<gene>
    <name evidence="1" type="ORF">GCM10022255_068080</name>
</gene>
<keyword evidence="2" id="KW-1185">Reference proteome</keyword>
<evidence type="ECO:0000313" key="2">
    <source>
        <dbReference type="Proteomes" id="UP001500620"/>
    </source>
</evidence>